<dbReference type="Proteomes" id="UP000094165">
    <property type="component" value="Unassembled WGS sequence"/>
</dbReference>
<keyword evidence="2 4" id="KW-0238">DNA-binding</keyword>
<dbReference type="SUPFAM" id="SSF48498">
    <property type="entry name" value="Tetracyclin repressor-like, C-terminal domain"/>
    <property type="match status" value="1"/>
</dbReference>
<evidence type="ECO:0000256" key="1">
    <source>
        <dbReference type="ARBA" id="ARBA00023015"/>
    </source>
</evidence>
<evidence type="ECO:0000313" key="6">
    <source>
        <dbReference type="EMBL" id="OEE78455.1"/>
    </source>
</evidence>
<dbReference type="RefSeq" id="WP_017051879.1">
    <property type="nucleotide sequence ID" value="NZ_AJYW02000048.1"/>
</dbReference>
<feature type="domain" description="HTH tetR-type" evidence="5">
    <location>
        <begin position="6"/>
        <end position="66"/>
    </location>
</feature>
<dbReference type="EMBL" id="AJYW02000048">
    <property type="protein sequence ID" value="OEE78455.1"/>
    <property type="molecule type" value="Genomic_DNA"/>
</dbReference>
<accession>A0A1E5D4F5</accession>
<dbReference type="PANTHER" id="PTHR47506">
    <property type="entry name" value="TRANSCRIPTIONAL REGULATORY PROTEIN"/>
    <property type="match status" value="1"/>
</dbReference>
<feature type="DNA-binding region" description="H-T-H motif" evidence="4">
    <location>
        <begin position="29"/>
        <end position="48"/>
    </location>
</feature>
<dbReference type="GO" id="GO:0003677">
    <property type="term" value="F:DNA binding"/>
    <property type="evidence" value="ECO:0007669"/>
    <property type="project" value="UniProtKB-UniRule"/>
</dbReference>
<evidence type="ECO:0000256" key="3">
    <source>
        <dbReference type="ARBA" id="ARBA00023163"/>
    </source>
</evidence>
<evidence type="ECO:0000256" key="2">
    <source>
        <dbReference type="ARBA" id="ARBA00023125"/>
    </source>
</evidence>
<dbReference type="PANTHER" id="PTHR47506:SF6">
    <property type="entry name" value="HTH-TYPE TRANSCRIPTIONAL REPRESSOR NEMR"/>
    <property type="match status" value="1"/>
</dbReference>
<dbReference type="PROSITE" id="PS50977">
    <property type="entry name" value="HTH_TETR_2"/>
    <property type="match status" value="1"/>
</dbReference>
<evidence type="ECO:0000259" key="5">
    <source>
        <dbReference type="PROSITE" id="PS50977"/>
    </source>
</evidence>
<comment type="caution">
    <text evidence="6">The sequence shown here is derived from an EMBL/GenBank/DDBJ whole genome shotgun (WGS) entry which is preliminary data.</text>
</comment>
<dbReference type="InterPro" id="IPR001647">
    <property type="entry name" value="HTH_TetR"/>
</dbReference>
<dbReference type="InterPro" id="IPR011075">
    <property type="entry name" value="TetR_C"/>
</dbReference>
<dbReference type="SUPFAM" id="SSF46689">
    <property type="entry name" value="Homeodomain-like"/>
    <property type="match status" value="1"/>
</dbReference>
<name>A0A1E5D4F5_9VIBR</name>
<gene>
    <name evidence="6" type="ORF">A130_13330</name>
</gene>
<dbReference type="InterPro" id="IPR009057">
    <property type="entry name" value="Homeodomain-like_sf"/>
</dbReference>
<evidence type="ECO:0000256" key="4">
    <source>
        <dbReference type="PROSITE-ProRule" id="PRU00335"/>
    </source>
</evidence>
<keyword evidence="3" id="KW-0804">Transcription</keyword>
<dbReference type="Pfam" id="PF00440">
    <property type="entry name" value="TetR_N"/>
    <property type="match status" value="1"/>
</dbReference>
<dbReference type="PRINTS" id="PR00455">
    <property type="entry name" value="HTHTETR"/>
</dbReference>
<reference evidence="6 7" key="1">
    <citation type="journal article" date="2012" name="Science">
        <title>Ecological populations of bacteria act as socially cohesive units of antibiotic production and resistance.</title>
        <authorList>
            <person name="Cordero O.X."/>
            <person name="Wildschutte H."/>
            <person name="Kirkup B."/>
            <person name="Proehl S."/>
            <person name="Ngo L."/>
            <person name="Hussain F."/>
            <person name="Le Roux F."/>
            <person name="Mincer T."/>
            <person name="Polz M.F."/>
        </authorList>
    </citation>
    <scope>NUCLEOTIDE SEQUENCE [LARGE SCALE GENOMIC DNA]</scope>
    <source>
        <strain evidence="6 7">FF-238</strain>
    </source>
</reference>
<sequence length="198" mass="22232">MNIQTKDTRQHIIDTGYELIVAKGFSNVGLSQLLKHAEVPKGSFYHYFKSKEQFGEALIADYFSLYAARLDELFESNEGQAYDRLISYWQRWIDISEGKCGAQKCLVVKLSAEVSDLSDSMRVALLTGANRIIQRIADCIEQGNADGSMNVEDSQKSAELLYNLWIGTSLMSKLSHSLTGFEQVMTMTQNVLTGKIKL</sequence>
<proteinExistence type="predicted"/>
<keyword evidence="7" id="KW-1185">Reference proteome</keyword>
<dbReference type="Pfam" id="PF16925">
    <property type="entry name" value="TetR_C_13"/>
    <property type="match status" value="1"/>
</dbReference>
<protein>
    <submittedName>
        <fullName evidence="6">TetR family transcriptional regulator</fullName>
    </submittedName>
</protein>
<organism evidence="6 7">
    <name type="scientific">Vibrio genomosp. F6 str. FF-238</name>
    <dbReference type="NCBI Taxonomy" id="1191298"/>
    <lineage>
        <taxon>Bacteria</taxon>
        <taxon>Pseudomonadati</taxon>
        <taxon>Pseudomonadota</taxon>
        <taxon>Gammaproteobacteria</taxon>
        <taxon>Vibrionales</taxon>
        <taxon>Vibrionaceae</taxon>
        <taxon>Vibrio</taxon>
    </lineage>
</organism>
<evidence type="ECO:0000313" key="7">
    <source>
        <dbReference type="Proteomes" id="UP000094165"/>
    </source>
</evidence>
<dbReference type="Gene3D" id="1.10.357.10">
    <property type="entry name" value="Tetracycline Repressor, domain 2"/>
    <property type="match status" value="1"/>
</dbReference>
<dbReference type="InterPro" id="IPR036271">
    <property type="entry name" value="Tet_transcr_reg_TetR-rel_C_sf"/>
</dbReference>
<dbReference type="AlphaFoldDB" id="A0A1E5D4F5"/>
<keyword evidence="1" id="KW-0805">Transcription regulation</keyword>